<dbReference type="Gene3D" id="1.20.1540.10">
    <property type="entry name" value="Rhomboid-like"/>
    <property type="match status" value="1"/>
</dbReference>
<dbReference type="OrthoDB" id="9813074at2"/>
<dbReference type="PATRIC" id="fig|1134406.4.peg.917"/>
<reference evidence="7 8" key="1">
    <citation type="submission" date="2015-07" db="EMBL/GenBank/DDBJ databases">
        <title>Genome sequence of Ornatilinea apprima DSM 23815.</title>
        <authorList>
            <person name="Hemp J."/>
            <person name="Ward L.M."/>
            <person name="Pace L.A."/>
            <person name="Fischer W.W."/>
        </authorList>
    </citation>
    <scope>NUCLEOTIDE SEQUENCE [LARGE SCALE GENOMIC DNA]</scope>
    <source>
        <strain evidence="7 8">P3M-1</strain>
    </source>
</reference>
<keyword evidence="8" id="KW-1185">Reference proteome</keyword>
<evidence type="ECO:0000256" key="1">
    <source>
        <dbReference type="ARBA" id="ARBA00004141"/>
    </source>
</evidence>
<dbReference type="RefSeq" id="WP_075063082.1">
    <property type="nucleotide sequence ID" value="NZ_LGCL01000025.1"/>
</dbReference>
<keyword evidence="2 5" id="KW-0812">Transmembrane</keyword>
<name>A0A0P6X4I2_9CHLR</name>
<feature type="transmembrane region" description="Helical" evidence="5">
    <location>
        <begin position="68"/>
        <end position="88"/>
    </location>
</feature>
<proteinExistence type="predicted"/>
<evidence type="ECO:0000256" key="2">
    <source>
        <dbReference type="ARBA" id="ARBA00022692"/>
    </source>
</evidence>
<keyword evidence="3 5" id="KW-1133">Transmembrane helix</keyword>
<dbReference type="EMBL" id="LGCL01000025">
    <property type="protein sequence ID" value="KPL76512.1"/>
    <property type="molecule type" value="Genomic_DNA"/>
</dbReference>
<feature type="transmembrane region" description="Helical" evidence="5">
    <location>
        <begin position="155"/>
        <end position="176"/>
    </location>
</feature>
<organism evidence="7 8">
    <name type="scientific">Ornatilinea apprima</name>
    <dbReference type="NCBI Taxonomy" id="1134406"/>
    <lineage>
        <taxon>Bacteria</taxon>
        <taxon>Bacillati</taxon>
        <taxon>Chloroflexota</taxon>
        <taxon>Anaerolineae</taxon>
        <taxon>Anaerolineales</taxon>
        <taxon>Anaerolineaceae</taxon>
        <taxon>Ornatilinea</taxon>
    </lineage>
</organism>
<dbReference type="SUPFAM" id="SSF144091">
    <property type="entry name" value="Rhomboid-like"/>
    <property type="match status" value="1"/>
</dbReference>
<comment type="caution">
    <text evidence="7">The sequence shown here is derived from an EMBL/GenBank/DDBJ whole genome shotgun (WGS) entry which is preliminary data.</text>
</comment>
<sequence length="232" mass="25762">MLPIRDTIRSRSFPLVTWMLIALNALVFFLELGMGPAELDALISGFGLVPARLSVFNPFTWLPLLTHMFLHGGWVHFLGNVWTLAIFGDNVEDRLGSGRFLLFYLIGGVAAGLIQSWSTPNSLIPSIGASGAIAAVMGAYFFYYPRARVITLVPLFVLPWFVEIPALIYLGFWFVSQLFSGLLSLAAAQGMQMGGIAWWAHIGGFLFGLLLAGPLQARQKKPAWYQDEYYPW</sequence>
<dbReference type="PANTHER" id="PTHR43731:SF26">
    <property type="entry name" value="RHOMBOID-LIKE PROTEIN 10, CHLOROPLASTIC"/>
    <property type="match status" value="1"/>
</dbReference>
<evidence type="ECO:0000313" key="8">
    <source>
        <dbReference type="Proteomes" id="UP000050417"/>
    </source>
</evidence>
<protein>
    <submittedName>
        <fullName evidence="7">Peptidase S54</fullName>
    </submittedName>
</protein>
<dbReference type="GO" id="GO:0016020">
    <property type="term" value="C:membrane"/>
    <property type="evidence" value="ECO:0007669"/>
    <property type="project" value="UniProtKB-SubCell"/>
</dbReference>
<dbReference type="PANTHER" id="PTHR43731">
    <property type="entry name" value="RHOMBOID PROTEASE"/>
    <property type="match status" value="1"/>
</dbReference>
<dbReference type="GO" id="GO:0004252">
    <property type="term" value="F:serine-type endopeptidase activity"/>
    <property type="evidence" value="ECO:0007669"/>
    <property type="project" value="InterPro"/>
</dbReference>
<feature type="transmembrane region" description="Helical" evidence="5">
    <location>
        <begin position="196"/>
        <end position="215"/>
    </location>
</feature>
<dbReference type="AlphaFoldDB" id="A0A0P6X4I2"/>
<dbReference type="InterPro" id="IPR022764">
    <property type="entry name" value="Peptidase_S54_rhomboid_dom"/>
</dbReference>
<dbReference type="Pfam" id="PF01694">
    <property type="entry name" value="Rhomboid"/>
    <property type="match status" value="1"/>
</dbReference>
<dbReference type="Proteomes" id="UP000050417">
    <property type="component" value="Unassembled WGS sequence"/>
</dbReference>
<dbReference type="STRING" id="1134406.ADN00_11105"/>
<feature type="transmembrane region" description="Helical" evidence="5">
    <location>
        <begin position="100"/>
        <end position="117"/>
    </location>
</feature>
<feature type="transmembrane region" description="Helical" evidence="5">
    <location>
        <begin position="123"/>
        <end position="143"/>
    </location>
</feature>
<dbReference type="InterPro" id="IPR050925">
    <property type="entry name" value="Rhomboid_protease_S54"/>
</dbReference>
<dbReference type="InterPro" id="IPR035952">
    <property type="entry name" value="Rhomboid-like_sf"/>
</dbReference>
<dbReference type="FunFam" id="1.20.1540.10:FF:000027">
    <property type="entry name" value="Rhomboid family intramembrane serine protease"/>
    <property type="match status" value="1"/>
</dbReference>
<comment type="subcellular location">
    <subcellularLocation>
        <location evidence="1">Membrane</location>
        <topology evidence="1">Multi-pass membrane protein</topology>
    </subcellularLocation>
</comment>
<accession>A0A0P6X4I2</accession>
<evidence type="ECO:0000256" key="4">
    <source>
        <dbReference type="ARBA" id="ARBA00023136"/>
    </source>
</evidence>
<evidence type="ECO:0000313" key="7">
    <source>
        <dbReference type="EMBL" id="KPL76512.1"/>
    </source>
</evidence>
<feature type="transmembrane region" description="Helical" evidence="5">
    <location>
        <begin position="12"/>
        <end position="30"/>
    </location>
</feature>
<keyword evidence="4 5" id="KW-0472">Membrane</keyword>
<feature type="domain" description="Peptidase S54 rhomboid" evidence="6">
    <location>
        <begin position="60"/>
        <end position="213"/>
    </location>
</feature>
<gene>
    <name evidence="7" type="ORF">ADN00_11105</name>
</gene>
<evidence type="ECO:0000256" key="3">
    <source>
        <dbReference type="ARBA" id="ARBA00022989"/>
    </source>
</evidence>
<evidence type="ECO:0000259" key="6">
    <source>
        <dbReference type="Pfam" id="PF01694"/>
    </source>
</evidence>
<evidence type="ECO:0000256" key="5">
    <source>
        <dbReference type="SAM" id="Phobius"/>
    </source>
</evidence>